<evidence type="ECO:0000256" key="1">
    <source>
        <dbReference type="ARBA" id="ARBA00004141"/>
    </source>
</evidence>
<keyword evidence="4 5" id="KW-0472">Membrane</keyword>
<keyword evidence="3 5" id="KW-1133">Transmembrane helix</keyword>
<name>A0A6P5JKU2_PHACI</name>
<dbReference type="RefSeq" id="XP_020834830.1">
    <property type="nucleotide sequence ID" value="XM_020979171.1"/>
</dbReference>
<accession>A0A6P5JKU2</accession>
<dbReference type="Gene3D" id="1.20.1540.10">
    <property type="entry name" value="Rhomboid-like"/>
    <property type="match status" value="1"/>
</dbReference>
<feature type="transmembrane region" description="Helical" evidence="5">
    <location>
        <begin position="12"/>
        <end position="34"/>
    </location>
</feature>
<evidence type="ECO:0000313" key="8">
    <source>
        <dbReference type="RefSeq" id="XP_020834830.1"/>
    </source>
</evidence>
<evidence type="ECO:0000256" key="5">
    <source>
        <dbReference type="SAM" id="Phobius"/>
    </source>
</evidence>
<reference evidence="8" key="1">
    <citation type="submission" date="2025-08" db="UniProtKB">
        <authorList>
            <consortium name="RefSeq"/>
        </authorList>
    </citation>
    <scope>IDENTIFICATION</scope>
    <source>
        <tissue evidence="8">Spleen</tissue>
    </source>
</reference>
<keyword evidence="7" id="KW-1185">Reference proteome</keyword>
<evidence type="ECO:0000313" key="7">
    <source>
        <dbReference type="Proteomes" id="UP000515140"/>
    </source>
</evidence>
<dbReference type="InterPro" id="IPR022764">
    <property type="entry name" value="Peptidase_S54_rhomboid_dom"/>
</dbReference>
<dbReference type="Proteomes" id="UP000515140">
    <property type="component" value="Unplaced"/>
</dbReference>
<proteinExistence type="predicted"/>
<dbReference type="GO" id="GO:0004252">
    <property type="term" value="F:serine-type endopeptidase activity"/>
    <property type="evidence" value="ECO:0007669"/>
    <property type="project" value="InterPro"/>
</dbReference>
<evidence type="ECO:0000256" key="4">
    <source>
        <dbReference type="ARBA" id="ARBA00023136"/>
    </source>
</evidence>
<dbReference type="InterPro" id="IPR035952">
    <property type="entry name" value="Rhomboid-like_sf"/>
</dbReference>
<feature type="transmembrane region" description="Helical" evidence="5">
    <location>
        <begin position="124"/>
        <end position="142"/>
    </location>
</feature>
<protein>
    <submittedName>
        <fullName evidence="8">Rhomboid-related protein 4-like isoform X2</fullName>
    </submittedName>
</protein>
<evidence type="ECO:0000256" key="3">
    <source>
        <dbReference type="ARBA" id="ARBA00022989"/>
    </source>
</evidence>
<organism evidence="7 8">
    <name type="scientific">Phascolarctos cinereus</name>
    <name type="common">Koala</name>
    <dbReference type="NCBI Taxonomy" id="38626"/>
    <lineage>
        <taxon>Eukaryota</taxon>
        <taxon>Metazoa</taxon>
        <taxon>Chordata</taxon>
        <taxon>Craniata</taxon>
        <taxon>Vertebrata</taxon>
        <taxon>Euteleostomi</taxon>
        <taxon>Mammalia</taxon>
        <taxon>Metatheria</taxon>
        <taxon>Diprotodontia</taxon>
        <taxon>Phascolarctidae</taxon>
        <taxon>Phascolarctos</taxon>
    </lineage>
</organism>
<feature type="domain" description="Peptidase S54 rhomboid" evidence="6">
    <location>
        <begin position="47"/>
        <end position="95"/>
    </location>
</feature>
<dbReference type="Pfam" id="PF01694">
    <property type="entry name" value="Rhomboid"/>
    <property type="match status" value="1"/>
</dbReference>
<dbReference type="PANTHER" id="PTHR43066">
    <property type="entry name" value="RHOMBOID-RELATED PROTEIN"/>
    <property type="match status" value="1"/>
</dbReference>
<gene>
    <name evidence="8" type="primary">LOC110202823</name>
</gene>
<dbReference type="GO" id="GO:0016020">
    <property type="term" value="C:membrane"/>
    <property type="evidence" value="ECO:0007669"/>
    <property type="project" value="UniProtKB-SubCell"/>
</dbReference>
<evidence type="ECO:0000259" key="6">
    <source>
        <dbReference type="Pfam" id="PF01694"/>
    </source>
</evidence>
<dbReference type="AlphaFoldDB" id="A0A6P5JKU2"/>
<keyword evidence="2 5" id="KW-0812">Transmembrane</keyword>
<dbReference type="SUPFAM" id="SSF144091">
    <property type="entry name" value="Rhomboid-like"/>
    <property type="match status" value="1"/>
</dbReference>
<dbReference type="GeneID" id="110202823"/>
<comment type="subcellular location">
    <subcellularLocation>
        <location evidence="1">Membrane</location>
        <topology evidence="1">Multi-pass membrane protein</topology>
    </subcellularLocation>
</comment>
<evidence type="ECO:0000256" key="2">
    <source>
        <dbReference type="ARBA" id="ARBA00022692"/>
    </source>
</evidence>
<sequence>MVLLAKQLKGPAPWPQVTVGTISFIISLFLWPLVDPSNACFSLDTAKHWWLLLLAPVHHENPWHLACNVAGLWLTGRRMEQSVGTGVLFAMQVMSSSENTLVGDLLLCLAESLVASYFAPKISFSGHLAGVLVGLAYIWGPLRDVTRRKIKATLNSPRPTTIN</sequence>